<dbReference type="AlphaFoldDB" id="A0A640KAC7"/>
<dbReference type="OrthoDB" id="273680at2759"/>
<feature type="region of interest" description="Disordered" evidence="1">
    <location>
        <begin position="379"/>
        <end position="407"/>
    </location>
</feature>
<name>A0A640KAC7_LEITA</name>
<comment type="caution">
    <text evidence="2">The sequence shown here is derived from an EMBL/GenBank/DDBJ whole genome shotgun (WGS) entry which is preliminary data.</text>
</comment>
<dbReference type="Proteomes" id="UP000419144">
    <property type="component" value="Unassembled WGS sequence"/>
</dbReference>
<dbReference type="EMBL" id="BLBS01000010">
    <property type="protein sequence ID" value="GET86342.1"/>
    <property type="molecule type" value="Genomic_DNA"/>
</dbReference>
<feature type="region of interest" description="Disordered" evidence="1">
    <location>
        <begin position="116"/>
        <end position="155"/>
    </location>
</feature>
<proteinExistence type="predicted"/>
<organism evidence="2 3">
    <name type="scientific">Leishmania tarentolae</name>
    <name type="common">Sauroleishmania tarentolae</name>
    <dbReference type="NCBI Taxonomy" id="5689"/>
    <lineage>
        <taxon>Eukaryota</taxon>
        <taxon>Discoba</taxon>
        <taxon>Euglenozoa</taxon>
        <taxon>Kinetoplastea</taxon>
        <taxon>Metakinetoplastina</taxon>
        <taxon>Trypanosomatida</taxon>
        <taxon>Trypanosomatidae</taxon>
        <taxon>Leishmaniinae</taxon>
        <taxon>Leishmania</taxon>
        <taxon>lizard Leishmania</taxon>
    </lineage>
</organism>
<keyword evidence="3" id="KW-1185">Reference proteome</keyword>
<evidence type="ECO:0000313" key="2">
    <source>
        <dbReference type="EMBL" id="GET86342.1"/>
    </source>
</evidence>
<gene>
    <name evidence="2" type="ORF">LtaPh_0909000</name>
</gene>
<feature type="compositionally biased region" description="Basic and acidic residues" evidence="1">
    <location>
        <begin position="125"/>
        <end position="155"/>
    </location>
</feature>
<dbReference type="VEuPathDB" id="TriTrypDB:LtaPh_0909000"/>
<reference evidence="2" key="1">
    <citation type="submission" date="2019-11" db="EMBL/GenBank/DDBJ databases">
        <title>Leishmania tarentolae CDS.</title>
        <authorList>
            <person name="Goto Y."/>
            <person name="Yamagishi J."/>
        </authorList>
    </citation>
    <scope>NUCLEOTIDE SEQUENCE [LARGE SCALE GENOMIC DNA]</scope>
    <source>
        <strain evidence="2">Parrot Tar II</strain>
    </source>
</reference>
<protein>
    <submittedName>
        <fullName evidence="2">Uncharacterized protein</fullName>
    </submittedName>
</protein>
<evidence type="ECO:0000256" key="1">
    <source>
        <dbReference type="SAM" id="MobiDB-lite"/>
    </source>
</evidence>
<accession>A0A640KAC7</accession>
<sequence length="524" mass="58128">MYSFSLAANHKSTIPDSSGLAPLSVAHVIRAPSEVQSREGRSQPWTGADDDTEDVVHVSNARFGWHPAHDHVPTSSLYAVHPPPEQLVHVHDLHSYMGLRDAADWSVEVQREREQKKRRALAQHEAVKLEEQRHRDAQEEQTKKEMQQRRLERQQERAELREADVMADFQDRNTRFLQSQLWLMQLGNCIKQADAQHRTHAREQLHKNYSSRTHPGLGQTSATRWASTNVKGRHASGSSIQINLRQAAEATEEAYVRLSLAYHNEARRSRAAAAILNPGESSCKGRSRLLAARSATAFASPTSPSAPTQAATAVNMLSHSPAASPAPTAVTEAAAKDSAPFHTAPPMFTHTSTEHMGQHANAIPYTYIPEYFDAPFAATPTRKLSSPGRAGEPRQQEETDAVLPLPLSPAPVSNDVTGALQAKYYPWAHYSAAAVRRSMLPPLPPPRDASLPVHRWGAAELRDSMFGHCILEDGTIQDQCERKKLCAAHLNYTRLPYDNATATSNTSVEGQEPLRFGKRMDIWL</sequence>
<evidence type="ECO:0000313" key="3">
    <source>
        <dbReference type="Proteomes" id="UP000419144"/>
    </source>
</evidence>